<protein>
    <submittedName>
        <fullName evidence="1">Uncharacterized protein</fullName>
    </submittedName>
</protein>
<sequence length="193" mass="20362">MAHRFPVAAVWIGAVSVARSTQAVTFDALLSRILPIEVALFRIDARFPQPAALADDTVVVAGVGIGDVLAEELGVSVPYGSIVLIRHETAFQNLSFELGAAVAEILSAVMERAFTPTPAEAEIFAALAQNCLDAVGDMAEWEGRLSVRTFRDGLMQTLMQSGACASAAHALMQGLTSGPRHRGDNVILYAAPS</sequence>
<dbReference type="Proteomes" id="UP000193870">
    <property type="component" value="Unassembled WGS sequence"/>
</dbReference>
<keyword evidence="2" id="KW-1185">Reference proteome</keyword>
<name>A0A1Y5RLE7_9RHOB</name>
<dbReference type="AlphaFoldDB" id="A0A1Y5RLE7"/>
<dbReference type="OrthoDB" id="7842549at2"/>
<accession>A0A1Y5RLE7</accession>
<dbReference type="RefSeq" id="WP_139214937.1">
    <property type="nucleotide sequence ID" value="NZ_FOPF01000001.1"/>
</dbReference>
<organism evidence="1 2">
    <name type="scientific">Palleronia marisminoris</name>
    <dbReference type="NCBI Taxonomy" id="315423"/>
    <lineage>
        <taxon>Bacteria</taxon>
        <taxon>Pseudomonadati</taxon>
        <taxon>Pseudomonadota</taxon>
        <taxon>Alphaproteobacteria</taxon>
        <taxon>Rhodobacterales</taxon>
        <taxon>Roseobacteraceae</taxon>
        <taxon>Palleronia</taxon>
    </lineage>
</organism>
<gene>
    <name evidence="1" type="ORF">PAM7066_00645</name>
</gene>
<dbReference type="EMBL" id="FWFV01000001">
    <property type="protein sequence ID" value="SLN19133.1"/>
    <property type="molecule type" value="Genomic_DNA"/>
</dbReference>
<evidence type="ECO:0000313" key="2">
    <source>
        <dbReference type="Proteomes" id="UP000193870"/>
    </source>
</evidence>
<proteinExistence type="predicted"/>
<reference evidence="1 2" key="1">
    <citation type="submission" date="2017-03" db="EMBL/GenBank/DDBJ databases">
        <authorList>
            <person name="Afonso C.L."/>
            <person name="Miller P.J."/>
            <person name="Scott M.A."/>
            <person name="Spackman E."/>
            <person name="Goraichik I."/>
            <person name="Dimitrov K.M."/>
            <person name="Suarez D.L."/>
            <person name="Swayne D.E."/>
        </authorList>
    </citation>
    <scope>NUCLEOTIDE SEQUENCE [LARGE SCALE GENOMIC DNA]</scope>
    <source>
        <strain evidence="1 2">CECT 7066</strain>
    </source>
</reference>
<evidence type="ECO:0000313" key="1">
    <source>
        <dbReference type="EMBL" id="SLN19133.1"/>
    </source>
</evidence>